<evidence type="ECO:0000256" key="5">
    <source>
        <dbReference type="ARBA" id="ARBA00023015"/>
    </source>
</evidence>
<evidence type="ECO:0000313" key="12">
    <source>
        <dbReference type="Proteomes" id="UP000504635"/>
    </source>
</evidence>
<comment type="subcellular location">
    <subcellularLocation>
        <location evidence="1">Nucleus</location>
    </subcellularLocation>
</comment>
<evidence type="ECO:0000256" key="10">
    <source>
        <dbReference type="SAM" id="MobiDB-lite"/>
    </source>
</evidence>
<sequence length="641" mass="73248">MSDLQHNARRKSSVWSYFKEIVARKSAKCNFCSQILSIKGGSTHTLTRHLKSKHIHAYNAETSSSSVSERNDPNPNPTPNPTETIETETTTTVPFEINEGASTSTAATNIPNQSRSYKKKGTSTITEYFHKPISNKKTYQFNELLVQSIVKDYLPFQIVESQSFKKFIAALNPGYQMPSRTTLSIVLIPQMYNMKKEEVLHSLKSCKAICLTTDSWTSVANENYVSVTAHGINKENENVTFLLECYNYSDSHTADNLANELKRITEKWEISEKIEAVATDNAANITAAIRQTQWRHVPCFAHTLNLVVQTAMEEIKQIQTKVKKIVEFFKRSPKATALLKTMQQQMGHSVLNLKQDVITRWNSTYDMFKRILETKESLISTIAINYPNLENLNNEEFNILEKCCELLGVFKDVTEEISSEKKVTASKIILLSSGLKKYCANYLNNNPDLPKLVRGLGQSLLASLNKKFNNIEQHKVFSESTFLDPRFKNHGFTSKTCFEATKDNITRYITTLPKETEDEINVERLNENDSEEPKQPSKIWDDFDQNVSKLVGSSNPKVSSIIEVEKYMQEPLLLRTANPLKWWKERQSVYPRLYDLAMKRLCVVGTSVPSERVFSKTGQIITERRNRLKGLIEELCKQRVQ</sequence>
<dbReference type="InterPro" id="IPR052035">
    <property type="entry name" value="ZnF_BED_domain_contain"/>
</dbReference>
<dbReference type="PANTHER" id="PTHR46481:SF10">
    <property type="entry name" value="ZINC FINGER BED DOMAIN-CONTAINING PROTEIN 39"/>
    <property type="match status" value="1"/>
</dbReference>
<keyword evidence="5" id="KW-0805">Transcription regulation</keyword>
<feature type="domain" description="BED-type" evidence="11">
    <location>
        <begin position="9"/>
        <end position="63"/>
    </location>
</feature>
<keyword evidence="8" id="KW-0539">Nucleus</keyword>
<dbReference type="AlphaFoldDB" id="A0A6J2YPQ0"/>
<dbReference type="SUPFAM" id="SSF57667">
    <property type="entry name" value="beta-beta-alpha zinc fingers"/>
    <property type="match status" value="1"/>
</dbReference>
<name>A0A6J2YPQ0_SITOR</name>
<evidence type="ECO:0000256" key="8">
    <source>
        <dbReference type="ARBA" id="ARBA00023242"/>
    </source>
</evidence>
<dbReference type="InterPro" id="IPR008906">
    <property type="entry name" value="HATC_C_dom"/>
</dbReference>
<evidence type="ECO:0000256" key="3">
    <source>
        <dbReference type="ARBA" id="ARBA00022771"/>
    </source>
</evidence>
<organism evidence="12 13">
    <name type="scientific">Sitophilus oryzae</name>
    <name type="common">Rice weevil</name>
    <name type="synonym">Curculio oryzae</name>
    <dbReference type="NCBI Taxonomy" id="7048"/>
    <lineage>
        <taxon>Eukaryota</taxon>
        <taxon>Metazoa</taxon>
        <taxon>Ecdysozoa</taxon>
        <taxon>Arthropoda</taxon>
        <taxon>Hexapoda</taxon>
        <taxon>Insecta</taxon>
        <taxon>Pterygota</taxon>
        <taxon>Neoptera</taxon>
        <taxon>Endopterygota</taxon>
        <taxon>Coleoptera</taxon>
        <taxon>Polyphaga</taxon>
        <taxon>Cucujiformia</taxon>
        <taxon>Curculionidae</taxon>
        <taxon>Dryophthorinae</taxon>
        <taxon>Sitophilus</taxon>
    </lineage>
</organism>
<evidence type="ECO:0000313" key="13">
    <source>
        <dbReference type="RefSeq" id="XP_030765264.1"/>
    </source>
</evidence>
<keyword evidence="2" id="KW-0479">Metal-binding</keyword>
<dbReference type="InParanoid" id="A0A6J2YPQ0"/>
<keyword evidence="4" id="KW-0862">Zinc</keyword>
<keyword evidence="6" id="KW-0238">DNA-binding</keyword>
<dbReference type="OrthoDB" id="6600430at2759"/>
<evidence type="ECO:0000256" key="9">
    <source>
        <dbReference type="PROSITE-ProRule" id="PRU00027"/>
    </source>
</evidence>
<dbReference type="GO" id="GO:0009791">
    <property type="term" value="P:post-embryonic development"/>
    <property type="evidence" value="ECO:0007669"/>
    <property type="project" value="UniProtKB-ARBA"/>
</dbReference>
<dbReference type="GO" id="GO:0008270">
    <property type="term" value="F:zinc ion binding"/>
    <property type="evidence" value="ECO:0007669"/>
    <property type="project" value="UniProtKB-KW"/>
</dbReference>
<evidence type="ECO:0000256" key="1">
    <source>
        <dbReference type="ARBA" id="ARBA00004123"/>
    </source>
</evidence>
<dbReference type="InterPro" id="IPR036236">
    <property type="entry name" value="Znf_C2H2_sf"/>
</dbReference>
<dbReference type="PANTHER" id="PTHR46481">
    <property type="entry name" value="ZINC FINGER BED DOMAIN-CONTAINING PROTEIN 4"/>
    <property type="match status" value="1"/>
</dbReference>
<keyword evidence="3 9" id="KW-0863">Zinc-finger</keyword>
<proteinExistence type="predicted"/>
<dbReference type="GO" id="GO:0005634">
    <property type="term" value="C:nucleus"/>
    <property type="evidence" value="ECO:0007669"/>
    <property type="project" value="UniProtKB-SubCell"/>
</dbReference>
<evidence type="ECO:0000256" key="7">
    <source>
        <dbReference type="ARBA" id="ARBA00023163"/>
    </source>
</evidence>
<keyword evidence="7" id="KW-0804">Transcription</keyword>
<dbReference type="Pfam" id="PF02892">
    <property type="entry name" value="zf-BED"/>
    <property type="match status" value="1"/>
</dbReference>
<dbReference type="SMART" id="SM00614">
    <property type="entry name" value="ZnF_BED"/>
    <property type="match status" value="1"/>
</dbReference>
<protein>
    <submittedName>
        <fullName evidence="13">Zinc finger BED domain-containing protein 1-like</fullName>
    </submittedName>
</protein>
<evidence type="ECO:0000256" key="4">
    <source>
        <dbReference type="ARBA" id="ARBA00022833"/>
    </source>
</evidence>
<evidence type="ECO:0000256" key="6">
    <source>
        <dbReference type="ARBA" id="ARBA00023125"/>
    </source>
</evidence>
<dbReference type="RefSeq" id="XP_030765264.1">
    <property type="nucleotide sequence ID" value="XM_030909404.1"/>
</dbReference>
<dbReference type="GeneID" id="115889417"/>
<dbReference type="GO" id="GO:0003677">
    <property type="term" value="F:DNA binding"/>
    <property type="evidence" value="ECO:0007669"/>
    <property type="project" value="UniProtKB-KW"/>
</dbReference>
<gene>
    <name evidence="13" type="primary">LOC115889417</name>
</gene>
<dbReference type="InterPro" id="IPR003656">
    <property type="entry name" value="Znf_BED"/>
</dbReference>
<dbReference type="Pfam" id="PF05699">
    <property type="entry name" value="Dimer_Tnp_hAT"/>
    <property type="match status" value="1"/>
</dbReference>
<dbReference type="SUPFAM" id="SSF140996">
    <property type="entry name" value="Hermes dimerisation domain"/>
    <property type="match status" value="1"/>
</dbReference>
<keyword evidence="12" id="KW-1185">Reference proteome</keyword>
<dbReference type="KEGG" id="soy:115889417"/>
<feature type="region of interest" description="Disordered" evidence="10">
    <location>
        <begin position="59"/>
        <end position="88"/>
    </location>
</feature>
<dbReference type="SUPFAM" id="SSF53098">
    <property type="entry name" value="Ribonuclease H-like"/>
    <property type="match status" value="1"/>
</dbReference>
<dbReference type="PROSITE" id="PS50808">
    <property type="entry name" value="ZF_BED"/>
    <property type="match status" value="1"/>
</dbReference>
<evidence type="ECO:0000256" key="2">
    <source>
        <dbReference type="ARBA" id="ARBA00022723"/>
    </source>
</evidence>
<dbReference type="Proteomes" id="UP000504635">
    <property type="component" value="Unplaced"/>
</dbReference>
<evidence type="ECO:0000259" key="11">
    <source>
        <dbReference type="PROSITE" id="PS50808"/>
    </source>
</evidence>
<reference evidence="13" key="1">
    <citation type="submission" date="2025-08" db="UniProtKB">
        <authorList>
            <consortium name="RefSeq"/>
        </authorList>
    </citation>
    <scope>IDENTIFICATION</scope>
    <source>
        <tissue evidence="13">Gonads</tissue>
    </source>
</reference>
<accession>A0A6J2YPQ0</accession>
<dbReference type="GO" id="GO:0046983">
    <property type="term" value="F:protein dimerization activity"/>
    <property type="evidence" value="ECO:0007669"/>
    <property type="project" value="InterPro"/>
</dbReference>
<dbReference type="InterPro" id="IPR012337">
    <property type="entry name" value="RNaseH-like_sf"/>
</dbReference>